<feature type="transmembrane region" description="Helical" evidence="5">
    <location>
        <begin position="67"/>
        <end position="88"/>
    </location>
</feature>
<dbReference type="Proteomes" id="UP000008466">
    <property type="component" value="Chromosome"/>
</dbReference>
<dbReference type="InterPro" id="IPR022930">
    <property type="entry name" value="UPF0316"/>
</dbReference>
<proteinExistence type="predicted"/>
<evidence type="ECO:0000313" key="7">
    <source>
        <dbReference type="EMBL" id="ADY12676.1"/>
    </source>
</evidence>
<keyword evidence="8" id="KW-1185">Reference proteome</keyword>
<dbReference type="GO" id="GO:0005886">
    <property type="term" value="C:plasma membrane"/>
    <property type="evidence" value="ECO:0007669"/>
    <property type="project" value="UniProtKB-SubCell"/>
</dbReference>
<dbReference type="InterPro" id="IPR044035">
    <property type="entry name" value="DUF5698"/>
</dbReference>
<dbReference type="Pfam" id="PF18955">
    <property type="entry name" value="DUF5698"/>
    <property type="match status" value="1"/>
</dbReference>
<feature type="transmembrane region" description="Helical" evidence="5">
    <location>
        <begin position="6"/>
        <end position="25"/>
    </location>
</feature>
<keyword evidence="3 5" id="KW-1133">Transmembrane helix</keyword>
<dbReference type="OrthoDB" id="48231at2"/>
<sequence length="169" mass="18924">MFTNASLMLALVIFIARVVDVSLGTIRHAMIIRGKRFITFCIAFLESLVWVFAVSKVLSDLSDPLTAFSFALGFASGTFVGMTIENLLKIGDQVVKVFSTNGKQVASMLRDAGFRVTEFEGRGRDGQVILLFVQVRRRDAKKVSQLARSIDKNCYLVIEDIRWRQNALL</sequence>
<keyword evidence="4 5" id="KW-0472">Membrane</keyword>
<evidence type="ECO:0000256" key="5">
    <source>
        <dbReference type="SAM" id="Phobius"/>
    </source>
</evidence>
<dbReference type="EMBL" id="CP002541">
    <property type="protein sequence ID" value="ADY12676.1"/>
    <property type="molecule type" value="Genomic_DNA"/>
</dbReference>
<gene>
    <name evidence="7" type="ordered locus">SpiBuddy_0849</name>
</gene>
<dbReference type="HOGENOM" id="CLU_106166_0_0_12"/>
<dbReference type="CDD" id="cd16381">
    <property type="entry name" value="YitT_C_like_1"/>
    <property type="match status" value="1"/>
</dbReference>
<evidence type="ECO:0000313" key="8">
    <source>
        <dbReference type="Proteomes" id="UP000008466"/>
    </source>
</evidence>
<reference evidence="8" key="1">
    <citation type="submission" date="2011-02" db="EMBL/GenBank/DDBJ databases">
        <title>Complete sequence of Spirochaeta sp. Buddy.</title>
        <authorList>
            <person name="Lucas S."/>
            <person name="Copeland A."/>
            <person name="Lapidus A."/>
            <person name="Cheng J.-F."/>
            <person name="Goodwin L."/>
            <person name="Pitluck S."/>
            <person name="Zeytun A."/>
            <person name="Detter J.C."/>
            <person name="Han C."/>
            <person name="Tapia R."/>
            <person name="Land M."/>
            <person name="Hauser L."/>
            <person name="Kyrpides N."/>
            <person name="Ivanova N."/>
            <person name="Mikhailova N."/>
            <person name="Pagani I."/>
            <person name="Ritalahti K.M."/>
            <person name="Loeffler F.E."/>
            <person name="Woyke T."/>
        </authorList>
    </citation>
    <scope>NUCLEOTIDE SEQUENCE [LARGE SCALE GENOMIC DNA]</scope>
    <source>
        <strain evidence="8">ATCC BAA-1886 / DSM 22777 / Buddy</strain>
    </source>
</reference>
<protein>
    <recommendedName>
        <fullName evidence="6">DUF5698 domain-containing protein</fullName>
    </recommendedName>
</protein>
<evidence type="ECO:0000256" key="1">
    <source>
        <dbReference type="ARBA" id="ARBA00022475"/>
    </source>
</evidence>
<organism evidence="7 8">
    <name type="scientific">Sphaerochaeta globosa (strain ATCC BAA-1886 / DSM 22777 / Buddy)</name>
    <name type="common">Spirochaeta sp. (strain Buddy)</name>
    <dbReference type="NCBI Taxonomy" id="158189"/>
    <lineage>
        <taxon>Bacteria</taxon>
        <taxon>Pseudomonadati</taxon>
        <taxon>Spirochaetota</taxon>
        <taxon>Spirochaetia</taxon>
        <taxon>Spirochaetales</taxon>
        <taxon>Sphaerochaetaceae</taxon>
        <taxon>Sphaerochaeta</taxon>
    </lineage>
</organism>
<evidence type="ECO:0000256" key="2">
    <source>
        <dbReference type="ARBA" id="ARBA00022692"/>
    </source>
</evidence>
<dbReference type="PANTHER" id="PTHR40060:SF1">
    <property type="entry name" value="UPF0316 PROTEIN YEBE"/>
    <property type="match status" value="1"/>
</dbReference>
<dbReference type="RefSeq" id="WP_013606529.1">
    <property type="nucleotide sequence ID" value="NC_015152.1"/>
</dbReference>
<evidence type="ECO:0000256" key="4">
    <source>
        <dbReference type="ARBA" id="ARBA00023136"/>
    </source>
</evidence>
<dbReference type="STRING" id="158189.SpiBuddy_0849"/>
<dbReference type="eggNOG" id="COG4843">
    <property type="taxonomic scope" value="Bacteria"/>
</dbReference>
<dbReference type="KEGG" id="sbu:SpiBuddy_0849"/>
<evidence type="ECO:0000256" key="3">
    <source>
        <dbReference type="ARBA" id="ARBA00022989"/>
    </source>
</evidence>
<dbReference type="NCBIfam" id="NF003191">
    <property type="entry name" value="PRK04164.1-2"/>
    <property type="match status" value="1"/>
</dbReference>
<accession>F0RV25</accession>
<dbReference type="AlphaFoldDB" id="F0RV25"/>
<feature type="domain" description="DUF5698" evidence="6">
    <location>
        <begin position="25"/>
        <end position="82"/>
    </location>
</feature>
<keyword evidence="1" id="KW-1003">Cell membrane</keyword>
<dbReference type="PANTHER" id="PTHR40060">
    <property type="entry name" value="UPF0316 PROTEIN YEBE"/>
    <property type="match status" value="1"/>
</dbReference>
<feature type="transmembrane region" description="Helical" evidence="5">
    <location>
        <begin position="37"/>
        <end position="55"/>
    </location>
</feature>
<name>F0RV25_SPHGB</name>
<keyword evidence="2 5" id="KW-0812">Transmembrane</keyword>
<evidence type="ECO:0000259" key="6">
    <source>
        <dbReference type="Pfam" id="PF18955"/>
    </source>
</evidence>